<sequence>MTAPLMTSSARHFTPDRAIRPAPRRAGSVGLGVLMVVLLPAVLVASALAPRQVRELADASDID</sequence>
<reference evidence="3" key="1">
    <citation type="journal article" date="2019" name="Int. J. Syst. Evol. Microbiol.">
        <title>The Global Catalogue of Microorganisms (GCM) 10K type strain sequencing project: providing services to taxonomists for standard genome sequencing and annotation.</title>
        <authorList>
            <consortium name="The Broad Institute Genomics Platform"/>
            <consortium name="The Broad Institute Genome Sequencing Center for Infectious Disease"/>
            <person name="Wu L."/>
            <person name="Ma J."/>
        </authorList>
    </citation>
    <scope>NUCLEOTIDE SEQUENCE [LARGE SCALE GENOMIC DNA]</scope>
    <source>
        <strain evidence="3">CCTCC AB 2017081</strain>
    </source>
</reference>
<keyword evidence="1" id="KW-1133">Transmembrane helix</keyword>
<keyword evidence="3" id="KW-1185">Reference proteome</keyword>
<evidence type="ECO:0000313" key="2">
    <source>
        <dbReference type="EMBL" id="MFC3831687.1"/>
    </source>
</evidence>
<evidence type="ECO:0000256" key="1">
    <source>
        <dbReference type="SAM" id="Phobius"/>
    </source>
</evidence>
<comment type="caution">
    <text evidence="2">The sequence shown here is derived from an EMBL/GenBank/DDBJ whole genome shotgun (WGS) entry which is preliminary data.</text>
</comment>
<accession>A0ABV7Z2N1</accession>
<dbReference type="EMBL" id="JBHRZG010000002">
    <property type="protein sequence ID" value="MFC3831687.1"/>
    <property type="molecule type" value="Genomic_DNA"/>
</dbReference>
<organism evidence="2 3">
    <name type="scientific">Deinococcus rufus</name>
    <dbReference type="NCBI Taxonomy" id="2136097"/>
    <lineage>
        <taxon>Bacteria</taxon>
        <taxon>Thermotogati</taxon>
        <taxon>Deinococcota</taxon>
        <taxon>Deinococci</taxon>
        <taxon>Deinococcales</taxon>
        <taxon>Deinococcaceae</taxon>
        <taxon>Deinococcus</taxon>
    </lineage>
</organism>
<evidence type="ECO:0000313" key="3">
    <source>
        <dbReference type="Proteomes" id="UP001595803"/>
    </source>
</evidence>
<proteinExistence type="predicted"/>
<dbReference type="RefSeq" id="WP_295815930.1">
    <property type="nucleotide sequence ID" value="NZ_JBHRZG010000002.1"/>
</dbReference>
<feature type="transmembrane region" description="Helical" evidence="1">
    <location>
        <begin position="29"/>
        <end position="49"/>
    </location>
</feature>
<gene>
    <name evidence="2" type="ORF">ACFOSB_02280</name>
</gene>
<evidence type="ECO:0008006" key="4">
    <source>
        <dbReference type="Google" id="ProtNLM"/>
    </source>
</evidence>
<protein>
    <recommendedName>
        <fullName evidence="4">ABC transporter permease</fullName>
    </recommendedName>
</protein>
<keyword evidence="1" id="KW-0812">Transmembrane</keyword>
<keyword evidence="1" id="KW-0472">Membrane</keyword>
<dbReference type="Proteomes" id="UP001595803">
    <property type="component" value="Unassembled WGS sequence"/>
</dbReference>
<name>A0ABV7Z2N1_9DEIO</name>